<dbReference type="PANTHER" id="PTHR24305">
    <property type="entry name" value="CYTOCHROME P450"/>
    <property type="match status" value="1"/>
</dbReference>
<comment type="similarity">
    <text evidence="2 9">Belongs to the cytochrome P450 family.</text>
</comment>
<keyword evidence="10" id="KW-1133">Transmembrane helix</keyword>
<evidence type="ECO:0000256" key="4">
    <source>
        <dbReference type="ARBA" id="ARBA00022723"/>
    </source>
</evidence>
<proteinExistence type="inferred from homology"/>
<dbReference type="GO" id="GO:0005506">
    <property type="term" value="F:iron ion binding"/>
    <property type="evidence" value="ECO:0007669"/>
    <property type="project" value="InterPro"/>
</dbReference>
<gene>
    <name evidence="11" type="ORF">H2204_005657</name>
</gene>
<evidence type="ECO:0000256" key="5">
    <source>
        <dbReference type="ARBA" id="ARBA00023002"/>
    </source>
</evidence>
<dbReference type="GO" id="GO:0009403">
    <property type="term" value="P:toxin biosynthetic process"/>
    <property type="evidence" value="ECO:0007669"/>
    <property type="project" value="UniProtKB-ARBA"/>
</dbReference>
<evidence type="ECO:0000256" key="6">
    <source>
        <dbReference type="ARBA" id="ARBA00023004"/>
    </source>
</evidence>
<evidence type="ECO:0000256" key="2">
    <source>
        <dbReference type="ARBA" id="ARBA00010617"/>
    </source>
</evidence>
<dbReference type="GO" id="GO:0016705">
    <property type="term" value="F:oxidoreductase activity, acting on paired donors, with incorporation or reduction of molecular oxygen"/>
    <property type="evidence" value="ECO:0007669"/>
    <property type="project" value="InterPro"/>
</dbReference>
<evidence type="ECO:0000256" key="7">
    <source>
        <dbReference type="ARBA" id="ARBA00023033"/>
    </source>
</evidence>
<dbReference type="FunFam" id="1.10.630.10:FF:000047">
    <property type="entry name" value="Cytochrome P450 monooxygenase"/>
    <property type="match status" value="1"/>
</dbReference>
<dbReference type="CDD" id="cd11058">
    <property type="entry name" value="CYP60B-like"/>
    <property type="match status" value="1"/>
</dbReference>
<dbReference type="InterPro" id="IPR036396">
    <property type="entry name" value="Cyt_P450_sf"/>
</dbReference>
<dbReference type="InterPro" id="IPR002401">
    <property type="entry name" value="Cyt_P450_E_grp-I"/>
</dbReference>
<dbReference type="PRINTS" id="PR00463">
    <property type="entry name" value="EP450I"/>
</dbReference>
<feature type="transmembrane region" description="Helical" evidence="10">
    <location>
        <begin position="6"/>
        <end position="27"/>
    </location>
</feature>
<dbReference type="PROSITE" id="PS00086">
    <property type="entry name" value="CYTOCHROME_P450"/>
    <property type="match status" value="1"/>
</dbReference>
<name>A0AA39CYA7_9EURO</name>
<protein>
    <recommendedName>
        <fullName evidence="13">Cytochrome P450</fullName>
    </recommendedName>
</protein>
<evidence type="ECO:0000256" key="9">
    <source>
        <dbReference type="RuleBase" id="RU000461"/>
    </source>
</evidence>
<sequence>MTVLALVQFSIATPICLFVASVIYNVFFHPLRHYPGPWLSAATKIPWYRALLTGDLSFYTQRIHEKYGDIVRISPNELSYITAGAWKDVYANRVNHTLLPKDEKFYHPPPGGAHSILTAPHEAHSRIRRLLSHAFSEKALRDQESLIKVYVDLLVQRLHEESNSKSASLDMVSWYNWTTFDIFGDLMFAEPFGCLDSASYHPWVDLLFKSIKAQTLANAAAHLGILPLLRRFPPKRLVETRLKHMSMTTEKVTKRLDLKTDRADFMGFILKHNDDEFAMSLPEIKSTSFGIIIAGSETTATLLSGTTYYLLKNPEKLAKLTKEVREAFHSEDEINLTSVNGLTYMLAVLDEGLRMYPPVPVGLPRRVPESGETIVGNFVPPNTVVSVNHWAAYRSPRNFSQPESFIPERWLDDTDFSDNKRVFQPFSTGPRACIGRNLAYVEMKLILARIVWNFDMEIDATSNDWANQKMFILWDKPPLLVRMTSRPDLQTLKYRSKNSEKV</sequence>
<evidence type="ECO:0000313" key="11">
    <source>
        <dbReference type="EMBL" id="KAJ9635697.1"/>
    </source>
</evidence>
<evidence type="ECO:0008006" key="13">
    <source>
        <dbReference type="Google" id="ProtNLM"/>
    </source>
</evidence>
<feature type="binding site" description="axial binding residue" evidence="8">
    <location>
        <position position="433"/>
    </location>
    <ligand>
        <name>heme</name>
        <dbReference type="ChEBI" id="CHEBI:30413"/>
    </ligand>
    <ligandPart>
        <name>Fe</name>
        <dbReference type="ChEBI" id="CHEBI:18248"/>
    </ligandPart>
</feature>
<dbReference type="EMBL" id="JAPDRN010000032">
    <property type="protein sequence ID" value="KAJ9635697.1"/>
    <property type="molecule type" value="Genomic_DNA"/>
</dbReference>
<evidence type="ECO:0000256" key="1">
    <source>
        <dbReference type="ARBA" id="ARBA00001971"/>
    </source>
</evidence>
<dbReference type="GO" id="GO:0004497">
    <property type="term" value="F:monooxygenase activity"/>
    <property type="evidence" value="ECO:0007669"/>
    <property type="project" value="UniProtKB-KW"/>
</dbReference>
<dbReference type="GO" id="GO:0020037">
    <property type="term" value="F:heme binding"/>
    <property type="evidence" value="ECO:0007669"/>
    <property type="project" value="InterPro"/>
</dbReference>
<dbReference type="AlphaFoldDB" id="A0AA39CYA7"/>
<keyword evidence="10" id="KW-0812">Transmembrane</keyword>
<keyword evidence="10" id="KW-0472">Membrane</keyword>
<evidence type="ECO:0000256" key="10">
    <source>
        <dbReference type="SAM" id="Phobius"/>
    </source>
</evidence>
<keyword evidence="12" id="KW-1185">Reference proteome</keyword>
<keyword evidence="7 9" id="KW-0503">Monooxygenase</keyword>
<comment type="caution">
    <text evidence="11">The sequence shown here is derived from an EMBL/GenBank/DDBJ whole genome shotgun (WGS) entry which is preliminary data.</text>
</comment>
<dbReference type="InterPro" id="IPR001128">
    <property type="entry name" value="Cyt_P450"/>
</dbReference>
<dbReference type="PRINTS" id="PR00385">
    <property type="entry name" value="P450"/>
</dbReference>
<keyword evidence="6 8" id="KW-0408">Iron</keyword>
<comment type="cofactor">
    <cofactor evidence="1 8">
        <name>heme</name>
        <dbReference type="ChEBI" id="CHEBI:30413"/>
    </cofactor>
</comment>
<dbReference type="InterPro" id="IPR050121">
    <property type="entry name" value="Cytochrome_P450_monoxygenase"/>
</dbReference>
<accession>A0AA39CYA7</accession>
<reference evidence="11" key="1">
    <citation type="submission" date="2022-10" db="EMBL/GenBank/DDBJ databases">
        <title>Culturing micro-colonial fungi from biological soil crusts in the Mojave desert and describing Neophaeococcomyces mojavensis, and introducing the new genera and species Taxawa tesnikishii.</title>
        <authorList>
            <person name="Kurbessoian T."/>
            <person name="Stajich J.E."/>
        </authorList>
    </citation>
    <scope>NUCLEOTIDE SEQUENCE</scope>
    <source>
        <strain evidence="11">TK_35</strain>
    </source>
</reference>
<dbReference type="PANTHER" id="PTHR24305:SF29">
    <property type="entry name" value="BENZOATE-PARA-HYDROXYLASE"/>
    <property type="match status" value="1"/>
</dbReference>
<organism evidence="11 12">
    <name type="scientific">Knufia peltigerae</name>
    <dbReference type="NCBI Taxonomy" id="1002370"/>
    <lineage>
        <taxon>Eukaryota</taxon>
        <taxon>Fungi</taxon>
        <taxon>Dikarya</taxon>
        <taxon>Ascomycota</taxon>
        <taxon>Pezizomycotina</taxon>
        <taxon>Eurotiomycetes</taxon>
        <taxon>Chaetothyriomycetidae</taxon>
        <taxon>Chaetothyriales</taxon>
        <taxon>Trichomeriaceae</taxon>
        <taxon>Knufia</taxon>
    </lineage>
</organism>
<evidence type="ECO:0000313" key="12">
    <source>
        <dbReference type="Proteomes" id="UP001172681"/>
    </source>
</evidence>
<dbReference type="Pfam" id="PF00067">
    <property type="entry name" value="p450"/>
    <property type="match status" value="1"/>
</dbReference>
<keyword evidence="3 8" id="KW-0349">Heme</keyword>
<keyword evidence="4 8" id="KW-0479">Metal-binding</keyword>
<dbReference type="InterPro" id="IPR017972">
    <property type="entry name" value="Cyt_P450_CS"/>
</dbReference>
<dbReference type="Gene3D" id="1.10.630.10">
    <property type="entry name" value="Cytochrome P450"/>
    <property type="match status" value="1"/>
</dbReference>
<evidence type="ECO:0000256" key="3">
    <source>
        <dbReference type="ARBA" id="ARBA00022617"/>
    </source>
</evidence>
<evidence type="ECO:0000256" key="8">
    <source>
        <dbReference type="PIRSR" id="PIRSR602401-1"/>
    </source>
</evidence>
<dbReference type="Proteomes" id="UP001172681">
    <property type="component" value="Unassembled WGS sequence"/>
</dbReference>
<keyword evidence="5 9" id="KW-0560">Oxidoreductase</keyword>
<dbReference type="SUPFAM" id="SSF48264">
    <property type="entry name" value="Cytochrome P450"/>
    <property type="match status" value="1"/>
</dbReference>